<evidence type="ECO:0000256" key="7">
    <source>
        <dbReference type="ARBA" id="ARBA00023319"/>
    </source>
</evidence>
<dbReference type="FunFam" id="2.60.40.10:FF:000458">
    <property type="entry name" value="Molecular chaperone FimC"/>
    <property type="match status" value="1"/>
</dbReference>
<dbReference type="AlphaFoldDB" id="A0A7V7YDD2"/>
<name>A0A7V7YDD2_9GAMM</name>
<dbReference type="Proteomes" id="UP000449004">
    <property type="component" value="Unassembled WGS sequence"/>
</dbReference>
<dbReference type="EMBL" id="WELC01000028">
    <property type="protein sequence ID" value="KAB7628592.1"/>
    <property type="molecule type" value="Genomic_DNA"/>
</dbReference>
<evidence type="ECO:0000256" key="5">
    <source>
        <dbReference type="ARBA" id="ARBA00022764"/>
    </source>
</evidence>
<protein>
    <submittedName>
        <fullName evidence="12">Fimbria/pilus periplasmic chaperone</fullName>
    </submittedName>
</protein>
<dbReference type="Pfam" id="PF00345">
    <property type="entry name" value="PapD_N"/>
    <property type="match status" value="1"/>
</dbReference>
<evidence type="ECO:0000256" key="3">
    <source>
        <dbReference type="ARBA" id="ARBA00022558"/>
    </source>
</evidence>
<dbReference type="InterPro" id="IPR016148">
    <property type="entry name" value="Pili_assmbl_chaperone_C"/>
</dbReference>
<evidence type="ECO:0000256" key="8">
    <source>
        <dbReference type="RuleBase" id="RU003918"/>
    </source>
</evidence>
<comment type="subcellular location">
    <subcellularLocation>
        <location evidence="1 8">Periplasm</location>
    </subcellularLocation>
</comment>
<dbReference type="InterPro" id="IPR036316">
    <property type="entry name" value="Pili_assmbl_chap_C_dom_sf"/>
</dbReference>
<dbReference type="InterPro" id="IPR001829">
    <property type="entry name" value="Pili_assmbl_chaperone_bac"/>
</dbReference>
<feature type="region of interest" description="Disordered" evidence="9">
    <location>
        <begin position="1"/>
        <end position="40"/>
    </location>
</feature>
<keyword evidence="6 8" id="KW-0143">Chaperone</keyword>
<organism evidence="12 13">
    <name type="scientific">Stenotrophomonas rhizophila</name>
    <dbReference type="NCBI Taxonomy" id="216778"/>
    <lineage>
        <taxon>Bacteria</taxon>
        <taxon>Pseudomonadati</taxon>
        <taxon>Pseudomonadota</taxon>
        <taxon>Gammaproteobacteria</taxon>
        <taxon>Lysobacterales</taxon>
        <taxon>Lysobacteraceae</taxon>
        <taxon>Stenotrophomonas</taxon>
    </lineage>
</organism>
<dbReference type="InterPro" id="IPR008962">
    <property type="entry name" value="PapD-like_sf"/>
</dbReference>
<feature type="compositionally biased region" description="Pro residues" evidence="9">
    <location>
        <begin position="7"/>
        <end position="24"/>
    </location>
</feature>
<dbReference type="SUPFAM" id="SSF49354">
    <property type="entry name" value="PapD-like"/>
    <property type="match status" value="1"/>
</dbReference>
<evidence type="ECO:0000259" key="11">
    <source>
        <dbReference type="Pfam" id="PF02753"/>
    </source>
</evidence>
<evidence type="ECO:0000256" key="4">
    <source>
        <dbReference type="ARBA" id="ARBA00022729"/>
    </source>
</evidence>
<accession>A0A7V7YDD2</accession>
<dbReference type="InterPro" id="IPR050643">
    <property type="entry name" value="Periplasmic_pilus_chap"/>
</dbReference>
<evidence type="ECO:0000256" key="1">
    <source>
        <dbReference type="ARBA" id="ARBA00004418"/>
    </source>
</evidence>
<dbReference type="Gene3D" id="2.60.40.10">
    <property type="entry name" value="Immunoglobulins"/>
    <property type="match status" value="2"/>
</dbReference>
<reference evidence="12 13" key="1">
    <citation type="submission" date="2019-10" db="EMBL/GenBank/DDBJ databases">
        <title>Halotolerant bacteria associated to Saharan-endemic halophytes Stipa tenacissima L. and Atriplex halimus L mitigate salt stress and promote growth of tomato plants.</title>
        <authorList>
            <person name="Dif G."/>
        </authorList>
    </citation>
    <scope>NUCLEOTIDE SEQUENCE [LARGE SCALE GENOMIC DNA]</scope>
    <source>
        <strain evidence="12 13">IS26</strain>
    </source>
</reference>
<evidence type="ECO:0000256" key="2">
    <source>
        <dbReference type="ARBA" id="ARBA00007399"/>
    </source>
</evidence>
<keyword evidence="7" id="KW-0393">Immunoglobulin domain</keyword>
<gene>
    <name evidence="12" type="ORF">F9K92_16955</name>
</gene>
<dbReference type="InterPro" id="IPR016147">
    <property type="entry name" value="Pili_assmbl_chaperone_N"/>
</dbReference>
<feature type="compositionally biased region" description="Low complexity" evidence="9">
    <location>
        <begin position="25"/>
        <end position="40"/>
    </location>
</feature>
<keyword evidence="3" id="KW-1029">Fimbrium biogenesis</keyword>
<evidence type="ECO:0000313" key="12">
    <source>
        <dbReference type="EMBL" id="KAB7628592.1"/>
    </source>
</evidence>
<dbReference type="SUPFAM" id="SSF49584">
    <property type="entry name" value="Periplasmic chaperone C-domain"/>
    <property type="match status" value="1"/>
</dbReference>
<evidence type="ECO:0000256" key="6">
    <source>
        <dbReference type="ARBA" id="ARBA00023186"/>
    </source>
</evidence>
<dbReference type="Pfam" id="PF02753">
    <property type="entry name" value="PapD_C"/>
    <property type="match status" value="1"/>
</dbReference>
<feature type="domain" description="Pili assembly chaperone C-terminal" evidence="11">
    <location>
        <begin position="229"/>
        <end position="285"/>
    </location>
</feature>
<keyword evidence="5" id="KW-0574">Periplasm</keyword>
<dbReference type="PROSITE" id="PS00635">
    <property type="entry name" value="PILI_CHAPERONE"/>
    <property type="match status" value="1"/>
</dbReference>
<comment type="similarity">
    <text evidence="2 8">Belongs to the periplasmic pilus chaperone family.</text>
</comment>
<dbReference type="InterPro" id="IPR018046">
    <property type="entry name" value="Pili_assmbl_chaperone_CS"/>
</dbReference>
<dbReference type="PRINTS" id="PR00969">
    <property type="entry name" value="CHAPERONPILI"/>
</dbReference>
<feature type="domain" description="Pili assembly chaperone N-terminal" evidence="10">
    <location>
        <begin position="77"/>
        <end position="202"/>
    </location>
</feature>
<proteinExistence type="inferred from homology"/>
<evidence type="ECO:0000313" key="13">
    <source>
        <dbReference type="Proteomes" id="UP000449004"/>
    </source>
</evidence>
<dbReference type="GO" id="GO:0071555">
    <property type="term" value="P:cell wall organization"/>
    <property type="evidence" value="ECO:0007669"/>
    <property type="project" value="InterPro"/>
</dbReference>
<dbReference type="GO" id="GO:0030288">
    <property type="term" value="C:outer membrane-bounded periplasmic space"/>
    <property type="evidence" value="ECO:0007669"/>
    <property type="project" value="InterPro"/>
</dbReference>
<dbReference type="PANTHER" id="PTHR30251:SF2">
    <property type="entry name" value="FIMBRIAL CHAPERONE YADV-RELATED"/>
    <property type="match status" value="1"/>
</dbReference>
<sequence length="294" mass="31552">MAARPVRAPPNPMPPSRLPIPDPTQPGAAAAAPARRAPGQAGPDWSFLMHRFSFRPLLAAALMAGASMAIVPHAHAGVVIVGTRIIFDANDKDRTIQLNNQDDAPAMVQAWIDAGDADAKASEIRVPFVLTPPLARIEPRQGQSLRLLHTPQAMPELPTDRESVFYFNVLEIPPRREAAPDENLLQLAVRSRIKLFYRPVGLEGKPREAAANLRWSRGRDADGEYLEAHNPSRYHVSLATASVGGASVTEPGMIAPGSSLRMALDKAPGAGQAVQFDWIDDFGGHLSASAALAQ</sequence>
<dbReference type="PANTHER" id="PTHR30251">
    <property type="entry name" value="PILUS ASSEMBLY CHAPERONE"/>
    <property type="match status" value="1"/>
</dbReference>
<evidence type="ECO:0000256" key="9">
    <source>
        <dbReference type="SAM" id="MobiDB-lite"/>
    </source>
</evidence>
<dbReference type="InterPro" id="IPR013783">
    <property type="entry name" value="Ig-like_fold"/>
</dbReference>
<keyword evidence="4" id="KW-0732">Signal</keyword>
<evidence type="ECO:0000259" key="10">
    <source>
        <dbReference type="Pfam" id="PF00345"/>
    </source>
</evidence>
<comment type="caution">
    <text evidence="12">The sequence shown here is derived from an EMBL/GenBank/DDBJ whole genome shotgun (WGS) entry which is preliminary data.</text>
</comment>